<keyword evidence="2" id="KW-1185">Reference proteome</keyword>
<evidence type="ECO:0000313" key="1">
    <source>
        <dbReference type="EMBL" id="KAI0093306.1"/>
    </source>
</evidence>
<gene>
    <name evidence="1" type="ORF">BDY19DRAFT_903069</name>
</gene>
<protein>
    <submittedName>
        <fullName evidence="1">Integral peroxisomal membrane peroxin-domain-containing protein</fullName>
    </submittedName>
</protein>
<organism evidence="1 2">
    <name type="scientific">Irpex rosettiformis</name>
    <dbReference type="NCBI Taxonomy" id="378272"/>
    <lineage>
        <taxon>Eukaryota</taxon>
        <taxon>Fungi</taxon>
        <taxon>Dikarya</taxon>
        <taxon>Basidiomycota</taxon>
        <taxon>Agaricomycotina</taxon>
        <taxon>Agaricomycetes</taxon>
        <taxon>Polyporales</taxon>
        <taxon>Irpicaceae</taxon>
        <taxon>Irpex</taxon>
    </lineage>
</organism>
<reference evidence="1" key="1">
    <citation type="journal article" date="2021" name="Environ. Microbiol.">
        <title>Gene family expansions and transcriptome signatures uncover fungal adaptations to wood decay.</title>
        <authorList>
            <person name="Hage H."/>
            <person name="Miyauchi S."/>
            <person name="Viragh M."/>
            <person name="Drula E."/>
            <person name="Min B."/>
            <person name="Chaduli D."/>
            <person name="Navarro D."/>
            <person name="Favel A."/>
            <person name="Norest M."/>
            <person name="Lesage-Meessen L."/>
            <person name="Balint B."/>
            <person name="Merenyi Z."/>
            <person name="de Eugenio L."/>
            <person name="Morin E."/>
            <person name="Martinez A.T."/>
            <person name="Baldrian P."/>
            <person name="Stursova M."/>
            <person name="Martinez M.J."/>
            <person name="Novotny C."/>
            <person name="Magnuson J.K."/>
            <person name="Spatafora J.W."/>
            <person name="Maurice S."/>
            <person name="Pangilinan J."/>
            <person name="Andreopoulos W."/>
            <person name="LaButti K."/>
            <person name="Hundley H."/>
            <person name="Na H."/>
            <person name="Kuo A."/>
            <person name="Barry K."/>
            <person name="Lipzen A."/>
            <person name="Henrissat B."/>
            <person name="Riley R."/>
            <person name="Ahrendt S."/>
            <person name="Nagy L.G."/>
            <person name="Grigoriev I.V."/>
            <person name="Martin F."/>
            <person name="Rosso M.N."/>
        </authorList>
    </citation>
    <scope>NUCLEOTIDE SEQUENCE</scope>
    <source>
        <strain evidence="1">CBS 384.51</strain>
    </source>
</reference>
<sequence>MSKPVQDVSRPPLTQVLNTLPSPLTISLVGLGPVLSRVRRLLEILSWKSSWEESWLALSCWWVVCLCSDIALRYGLPLLLCGLVVASRRINPVDSSLPTDEDTLHQAIMDLTIIPQLLPSLPRNLVSTDNLTILIVVRTIAIIYVPYLFLTYFVRLRVLVAIAGTILITWRARWALLIRRAFWRSAYIRWGTYHLWSRITGLPLPPPITPADQTVSITTTEKSNTSASPANSIRFLFTVYENQRWWMGLDFTAALLPGERPSWCTNSQQPVSPPAVFALPASTTIYLPDPSRKNGKIKRMARWTWEEPEWKVVMRKEGSPATRVERPLPSMQDESTATASATRILKAAGKMRQASISGDISPERQRKENGDGDGELKKDGERGDDAVPAEPYTDADGWVYCDNKWENGSAKGGIGKYTRYRRWTRVAVLNESVEFVDASSVDLATRIEQSPTTLTRTLPPALSGASSSSSDQHVPLSPTVSAVSVGTQGSSPSTPQSPTVDDDRSRLRQRLKAAVRGGSIG</sequence>
<name>A0ACB8UGA4_9APHY</name>
<dbReference type="Proteomes" id="UP001055072">
    <property type="component" value="Unassembled WGS sequence"/>
</dbReference>
<comment type="caution">
    <text evidence="1">The sequence shown here is derived from an EMBL/GenBank/DDBJ whole genome shotgun (WGS) entry which is preliminary data.</text>
</comment>
<proteinExistence type="predicted"/>
<accession>A0ACB8UGA4</accession>
<dbReference type="EMBL" id="MU274902">
    <property type="protein sequence ID" value="KAI0093306.1"/>
    <property type="molecule type" value="Genomic_DNA"/>
</dbReference>
<evidence type="ECO:0000313" key="2">
    <source>
        <dbReference type="Proteomes" id="UP001055072"/>
    </source>
</evidence>